<dbReference type="InterPro" id="IPR005835">
    <property type="entry name" value="NTP_transferase_dom"/>
</dbReference>
<dbReference type="Pfam" id="PF22640">
    <property type="entry name" value="ManC_GMP_beta-helix"/>
    <property type="match status" value="1"/>
</dbReference>
<name>A0A3G1KZR3_FORW1</name>
<proteinExistence type="inferred from homology"/>
<dbReference type="CDD" id="cd02509">
    <property type="entry name" value="GDP-M1P_Guanylyltransferase"/>
    <property type="match status" value="1"/>
</dbReference>
<evidence type="ECO:0000313" key="10">
    <source>
        <dbReference type="EMBL" id="ATW27725.1"/>
    </source>
</evidence>
<dbReference type="SUPFAM" id="SSF159283">
    <property type="entry name" value="Guanosine diphospho-D-mannose pyrophosphorylase/mannose-6-phosphate isomerase linker domain"/>
    <property type="match status" value="1"/>
</dbReference>
<evidence type="ECO:0000256" key="3">
    <source>
        <dbReference type="ARBA" id="ARBA00022679"/>
    </source>
</evidence>
<evidence type="ECO:0000256" key="6">
    <source>
        <dbReference type="ARBA" id="ARBA00023134"/>
    </source>
</evidence>
<evidence type="ECO:0000256" key="2">
    <source>
        <dbReference type="ARBA" id="ARBA00012387"/>
    </source>
</evidence>
<accession>A0A3G1KZR3</accession>
<evidence type="ECO:0000259" key="8">
    <source>
        <dbReference type="Pfam" id="PF00483"/>
    </source>
</evidence>
<dbReference type="OrthoDB" id="9806359at2"/>
<evidence type="ECO:0000256" key="1">
    <source>
        <dbReference type="ARBA" id="ARBA00006115"/>
    </source>
</evidence>
<keyword evidence="6" id="KW-0342">GTP-binding</keyword>
<feature type="domain" description="Nucleotidyl transferase" evidence="8">
    <location>
        <begin position="4"/>
        <end position="286"/>
    </location>
</feature>
<evidence type="ECO:0000256" key="7">
    <source>
        <dbReference type="ARBA" id="ARBA00047343"/>
    </source>
</evidence>
<sequence>MIFPVILAGGKGERFWPQSREKRPKQFLNLIGEESLLQLTVKRLSNLVPFTNTFIVTGQNYVGLVQEQLPQLPVANIIVEPMGKNTAACTGLAAVYLERINPEGVMVVLPSDHLVGDSKEFLQVVKAGIALAQEGDFLITMGITPSHPETGYGYINYGEEYGIYESYPAFSVRRFVEKPDLQTAKEYLESGEFLWNSGMFIWKVSTILKKIEKYMPDLFQAVQTIKNSIGTRHEKEVLFREYCRLESISLDYGIMELSDHVFVFPGNFGWDDIGSWTSLSRIKETDDKGNVFGGNVVEYGAQNCIVESSEKLIGVIGAENLIIVESDDAFLVCSKEHAQDIKGLLQKLKQEKKVKYL</sequence>
<dbReference type="InterPro" id="IPR029044">
    <property type="entry name" value="Nucleotide-diphossugar_trans"/>
</dbReference>
<evidence type="ECO:0000259" key="9">
    <source>
        <dbReference type="Pfam" id="PF22640"/>
    </source>
</evidence>
<feature type="domain" description="MannoseP isomerase/GMP-like beta-helix" evidence="9">
    <location>
        <begin position="294"/>
        <end position="348"/>
    </location>
</feature>
<dbReference type="InterPro" id="IPR051161">
    <property type="entry name" value="Mannose-6P_isomerase_type2"/>
</dbReference>
<comment type="catalytic activity">
    <reaction evidence="7">
        <text>alpha-D-mannose 1-phosphate + GTP + H(+) = GDP-alpha-D-mannose + diphosphate</text>
        <dbReference type="Rhea" id="RHEA:15229"/>
        <dbReference type="ChEBI" id="CHEBI:15378"/>
        <dbReference type="ChEBI" id="CHEBI:33019"/>
        <dbReference type="ChEBI" id="CHEBI:37565"/>
        <dbReference type="ChEBI" id="CHEBI:57527"/>
        <dbReference type="ChEBI" id="CHEBI:58409"/>
        <dbReference type="EC" id="2.7.7.13"/>
    </reaction>
</comment>
<dbReference type="SUPFAM" id="SSF53448">
    <property type="entry name" value="Nucleotide-diphospho-sugar transferases"/>
    <property type="match status" value="1"/>
</dbReference>
<dbReference type="EC" id="2.7.7.13" evidence="2"/>
<evidence type="ECO:0000256" key="5">
    <source>
        <dbReference type="ARBA" id="ARBA00022741"/>
    </source>
</evidence>
<dbReference type="Pfam" id="PF00483">
    <property type="entry name" value="NTP_transferase"/>
    <property type="match status" value="1"/>
</dbReference>
<dbReference type="FunFam" id="3.90.550.10:FF:000046">
    <property type="entry name" value="Mannose-1-phosphate guanylyltransferase (GDP)"/>
    <property type="match status" value="1"/>
</dbReference>
<protein>
    <recommendedName>
        <fullName evidence="2">mannose-1-phosphate guanylyltransferase</fullName>
        <ecNumber evidence="2">2.7.7.13</ecNumber>
    </recommendedName>
</protein>
<comment type="similarity">
    <text evidence="1">Belongs to the mannose-6-phosphate isomerase type 2 family.</text>
</comment>
<dbReference type="Proteomes" id="UP000323521">
    <property type="component" value="Chromosome"/>
</dbReference>
<evidence type="ECO:0000256" key="4">
    <source>
        <dbReference type="ARBA" id="ARBA00022695"/>
    </source>
</evidence>
<dbReference type="Gene3D" id="3.90.550.10">
    <property type="entry name" value="Spore Coat Polysaccharide Biosynthesis Protein SpsA, Chain A"/>
    <property type="match status" value="1"/>
</dbReference>
<dbReference type="EMBL" id="CP017634">
    <property type="protein sequence ID" value="ATW27725.1"/>
    <property type="molecule type" value="Genomic_DNA"/>
</dbReference>
<dbReference type="InterPro" id="IPR049577">
    <property type="entry name" value="GMPP_N"/>
</dbReference>
<dbReference type="GO" id="GO:0009298">
    <property type="term" value="P:GDP-mannose biosynthetic process"/>
    <property type="evidence" value="ECO:0007669"/>
    <property type="project" value="TreeGrafter"/>
</dbReference>
<dbReference type="PANTHER" id="PTHR46390:SF1">
    <property type="entry name" value="MANNOSE-1-PHOSPHATE GUANYLYLTRANSFERASE"/>
    <property type="match status" value="1"/>
</dbReference>
<reference evidence="10 11" key="1">
    <citation type="submission" date="2016-10" db="EMBL/GenBank/DDBJ databases">
        <title>Complete Genome Sequence of Peptococcaceae strain DCMF.</title>
        <authorList>
            <person name="Edwards R.J."/>
            <person name="Holland S.I."/>
            <person name="Deshpande N.P."/>
            <person name="Wong Y.K."/>
            <person name="Ertan H."/>
            <person name="Manefield M."/>
            <person name="Russell T.L."/>
            <person name="Lee M.J."/>
        </authorList>
    </citation>
    <scope>NUCLEOTIDE SEQUENCE [LARGE SCALE GENOMIC DNA]</scope>
    <source>
        <strain evidence="10 11">DCMF</strain>
    </source>
</reference>
<gene>
    <name evidence="10" type="ORF">DCMF_25880</name>
</gene>
<keyword evidence="4 10" id="KW-0548">Nucleotidyltransferase</keyword>
<dbReference type="AlphaFoldDB" id="A0A3G1KZR3"/>
<dbReference type="GO" id="GO:0004475">
    <property type="term" value="F:mannose-1-phosphate guanylyltransferase (GTP) activity"/>
    <property type="evidence" value="ECO:0007669"/>
    <property type="project" value="UniProtKB-EC"/>
</dbReference>
<keyword evidence="3 10" id="KW-0808">Transferase</keyword>
<organism evidence="10 11">
    <name type="scientific">Formimonas warabiya</name>
    <dbReference type="NCBI Taxonomy" id="1761012"/>
    <lineage>
        <taxon>Bacteria</taxon>
        <taxon>Bacillati</taxon>
        <taxon>Bacillota</taxon>
        <taxon>Clostridia</taxon>
        <taxon>Eubacteriales</taxon>
        <taxon>Peptococcaceae</taxon>
        <taxon>Candidatus Formimonas</taxon>
    </lineage>
</organism>
<keyword evidence="5" id="KW-0547">Nucleotide-binding</keyword>
<dbReference type="KEGG" id="fwa:DCMF_25880"/>
<dbReference type="GO" id="GO:0005525">
    <property type="term" value="F:GTP binding"/>
    <property type="evidence" value="ECO:0007669"/>
    <property type="project" value="UniProtKB-KW"/>
</dbReference>
<keyword evidence="11" id="KW-1185">Reference proteome</keyword>
<dbReference type="RefSeq" id="WP_148137102.1">
    <property type="nucleotide sequence ID" value="NZ_CP017634.1"/>
</dbReference>
<dbReference type="InterPro" id="IPR054566">
    <property type="entry name" value="ManC/GMP-like_b-helix"/>
</dbReference>
<dbReference type="PANTHER" id="PTHR46390">
    <property type="entry name" value="MANNOSE-1-PHOSPHATE GUANYLYLTRANSFERASE"/>
    <property type="match status" value="1"/>
</dbReference>
<evidence type="ECO:0000313" key="11">
    <source>
        <dbReference type="Proteomes" id="UP000323521"/>
    </source>
</evidence>